<dbReference type="Gene3D" id="6.10.340.10">
    <property type="match status" value="1"/>
</dbReference>
<dbReference type="GO" id="GO:0016301">
    <property type="term" value="F:kinase activity"/>
    <property type="evidence" value="ECO:0007669"/>
    <property type="project" value="UniProtKB-KW"/>
</dbReference>
<evidence type="ECO:0000256" key="5">
    <source>
        <dbReference type="ARBA" id="ARBA00022692"/>
    </source>
</evidence>
<keyword evidence="6" id="KW-0547">Nucleotide-binding</keyword>
<dbReference type="CDD" id="cd18773">
    <property type="entry name" value="PDC1_HK_sensor"/>
    <property type="match status" value="1"/>
</dbReference>
<evidence type="ECO:0000256" key="1">
    <source>
        <dbReference type="ARBA" id="ARBA00004651"/>
    </source>
</evidence>
<evidence type="ECO:0000256" key="4">
    <source>
        <dbReference type="ARBA" id="ARBA00022679"/>
    </source>
</evidence>
<dbReference type="InterPro" id="IPR036890">
    <property type="entry name" value="HATPase_C_sf"/>
</dbReference>
<dbReference type="Pfam" id="PF06580">
    <property type="entry name" value="His_kinase"/>
    <property type="match status" value="1"/>
</dbReference>
<evidence type="ECO:0000256" key="3">
    <source>
        <dbReference type="ARBA" id="ARBA00022553"/>
    </source>
</evidence>
<evidence type="ECO:0000256" key="12">
    <source>
        <dbReference type="SAM" id="Phobius"/>
    </source>
</evidence>
<dbReference type="Pfam" id="PF02518">
    <property type="entry name" value="HATPase_c"/>
    <property type="match status" value="1"/>
</dbReference>
<evidence type="ECO:0000256" key="8">
    <source>
        <dbReference type="ARBA" id="ARBA00022840"/>
    </source>
</evidence>
<keyword evidence="7 14" id="KW-0418">Kinase</keyword>
<keyword evidence="2" id="KW-1003">Cell membrane</keyword>
<sequence>MGFFRLRNKLFLVMVTLSIVPIIIVTFYSYRSYTQLVNRQTSLVASTTIGNAAERIDEVLANIDRISLTIQQQSSSATAYSTVSDELKRLSSTDDPYERFLIRSKLKLIFENILLSYDYVNGIYIFAPDGNSISYGGTSDLKYGYVPIHDDWYKKTLENRGQMVVGSPGVKPFIINAKPSISFSRALYDLNTQQFLGVFMIDCSTEIFNELKPEIIPAMTRLYLIDETNAIIYDNTEDTEGEYLPSTLASTLAQLPDSETSDFRTETMNVIDESLIVAQTLPSYNWRIVASISLSGLYDQYGISQKLIGYISLTCALIFLLLSIAFSTWITNPISRLVTIMRSSPSRLGTTGISSGRRDEIGVLYAEYDKMLKDIDLFVKERYQNRILTLDAQMKALEAQINSHFLFNTLESINSIAEIEEVESIAVMTKALGDMFRYSIRTDSERVYTREELKHVSDYMAIQQIRYGDKIGFHTEIDPEVMDMKILKLILQPLIENAIYHGLEGKKGGGSVTIRGYIDRSTHLLYFEVCDNGKGMSEARLQEIRTLLEQPPEFLGIGQRTSQSIGIKNVHSRIALYYGEAFGLTLSSMENEGTSIRLTLPIENGGNEHV</sequence>
<evidence type="ECO:0000313" key="15">
    <source>
        <dbReference type="Proteomes" id="UP000606653"/>
    </source>
</evidence>
<dbReference type="SMART" id="SM00387">
    <property type="entry name" value="HATPase_c"/>
    <property type="match status" value="1"/>
</dbReference>
<keyword evidence="4" id="KW-0808">Transferase</keyword>
<evidence type="ECO:0000256" key="7">
    <source>
        <dbReference type="ARBA" id="ARBA00022777"/>
    </source>
</evidence>
<keyword evidence="15" id="KW-1185">Reference proteome</keyword>
<comment type="subcellular location">
    <subcellularLocation>
        <location evidence="1">Cell membrane</location>
        <topology evidence="1">Multi-pass membrane protein</topology>
    </subcellularLocation>
</comment>
<reference evidence="15" key="1">
    <citation type="journal article" date="2019" name="Int. J. Syst. Evol. Microbiol.">
        <title>The Global Catalogue of Microorganisms (GCM) 10K type strain sequencing project: providing services to taxonomists for standard genome sequencing and annotation.</title>
        <authorList>
            <consortium name="The Broad Institute Genomics Platform"/>
            <consortium name="The Broad Institute Genome Sequencing Center for Infectious Disease"/>
            <person name="Wu L."/>
            <person name="Ma J."/>
        </authorList>
    </citation>
    <scope>NUCLEOTIDE SEQUENCE [LARGE SCALE GENOMIC DNA]</scope>
    <source>
        <strain evidence="15">CGMCC 1.6964</strain>
    </source>
</reference>
<dbReference type="SUPFAM" id="SSF55874">
    <property type="entry name" value="ATPase domain of HSP90 chaperone/DNA topoisomerase II/histidine kinase"/>
    <property type="match status" value="1"/>
</dbReference>
<evidence type="ECO:0000256" key="9">
    <source>
        <dbReference type="ARBA" id="ARBA00022989"/>
    </source>
</evidence>
<dbReference type="PANTHER" id="PTHR34220">
    <property type="entry name" value="SENSOR HISTIDINE KINASE YPDA"/>
    <property type="match status" value="1"/>
</dbReference>
<dbReference type="Gene3D" id="3.30.565.10">
    <property type="entry name" value="Histidine kinase-like ATPase, C-terminal domain"/>
    <property type="match status" value="1"/>
</dbReference>
<evidence type="ECO:0000256" key="10">
    <source>
        <dbReference type="ARBA" id="ARBA00023012"/>
    </source>
</evidence>
<keyword evidence="10" id="KW-0902">Two-component regulatory system</keyword>
<keyword evidence="8" id="KW-0067">ATP-binding</keyword>
<dbReference type="Gene3D" id="3.30.450.20">
    <property type="entry name" value="PAS domain"/>
    <property type="match status" value="1"/>
</dbReference>
<proteinExistence type="predicted"/>
<evidence type="ECO:0000259" key="13">
    <source>
        <dbReference type="SMART" id="SM00387"/>
    </source>
</evidence>
<dbReference type="Pfam" id="PF02743">
    <property type="entry name" value="dCache_1"/>
    <property type="match status" value="1"/>
</dbReference>
<protein>
    <submittedName>
        <fullName evidence="14">Histidine kinase</fullName>
    </submittedName>
</protein>
<evidence type="ECO:0000256" key="2">
    <source>
        <dbReference type="ARBA" id="ARBA00022475"/>
    </source>
</evidence>
<dbReference type="InterPro" id="IPR003594">
    <property type="entry name" value="HATPase_dom"/>
</dbReference>
<gene>
    <name evidence="14" type="ORF">GCM10010969_24410</name>
</gene>
<dbReference type="InterPro" id="IPR010559">
    <property type="entry name" value="Sig_transdc_His_kin_internal"/>
</dbReference>
<keyword evidence="9 12" id="KW-1133">Transmembrane helix</keyword>
<comment type="caution">
    <text evidence="14">The sequence shown here is derived from an EMBL/GenBank/DDBJ whole genome shotgun (WGS) entry which is preliminary data.</text>
</comment>
<feature type="domain" description="Histidine kinase/HSP90-like ATPase" evidence="13">
    <location>
        <begin position="482"/>
        <end position="604"/>
    </location>
</feature>
<organism evidence="14 15">
    <name type="scientific">Saccharibacillus kuerlensis</name>
    <dbReference type="NCBI Taxonomy" id="459527"/>
    <lineage>
        <taxon>Bacteria</taxon>
        <taxon>Bacillati</taxon>
        <taxon>Bacillota</taxon>
        <taxon>Bacilli</taxon>
        <taxon>Bacillales</taxon>
        <taxon>Paenibacillaceae</taxon>
        <taxon>Saccharibacillus</taxon>
    </lineage>
</organism>
<accession>A0ABQ2L405</accession>
<name>A0ABQ2L405_9BACL</name>
<keyword evidence="3" id="KW-0597">Phosphoprotein</keyword>
<keyword evidence="5 12" id="KW-0812">Transmembrane</keyword>
<dbReference type="EMBL" id="BMLN01000006">
    <property type="protein sequence ID" value="GGO01749.1"/>
    <property type="molecule type" value="Genomic_DNA"/>
</dbReference>
<feature type="transmembrane region" description="Helical" evidence="12">
    <location>
        <begin position="12"/>
        <end position="30"/>
    </location>
</feature>
<dbReference type="RefSeq" id="WP_018976255.1">
    <property type="nucleotide sequence ID" value="NZ_BMLN01000006.1"/>
</dbReference>
<dbReference type="InterPro" id="IPR050640">
    <property type="entry name" value="Bact_2-comp_sensor_kinase"/>
</dbReference>
<evidence type="ECO:0000256" key="6">
    <source>
        <dbReference type="ARBA" id="ARBA00022741"/>
    </source>
</evidence>
<evidence type="ECO:0000256" key="11">
    <source>
        <dbReference type="ARBA" id="ARBA00023136"/>
    </source>
</evidence>
<evidence type="ECO:0000313" key="14">
    <source>
        <dbReference type="EMBL" id="GGO01749.1"/>
    </source>
</evidence>
<dbReference type="InterPro" id="IPR033479">
    <property type="entry name" value="dCache_1"/>
</dbReference>
<dbReference type="PANTHER" id="PTHR34220:SF11">
    <property type="entry name" value="SENSOR PROTEIN KINASE HPTS"/>
    <property type="match status" value="1"/>
</dbReference>
<feature type="transmembrane region" description="Helical" evidence="12">
    <location>
        <begin position="307"/>
        <end position="330"/>
    </location>
</feature>
<keyword evidence="11 12" id="KW-0472">Membrane</keyword>
<dbReference type="Proteomes" id="UP000606653">
    <property type="component" value="Unassembled WGS sequence"/>
</dbReference>